<feature type="transmembrane region" description="Helical" evidence="7">
    <location>
        <begin position="395"/>
        <end position="418"/>
    </location>
</feature>
<gene>
    <name evidence="9" type="primary">siaT_3</name>
    <name evidence="9" type="ORF">ROTO_08430</name>
</gene>
<evidence type="ECO:0000313" key="10">
    <source>
        <dbReference type="Proteomes" id="UP000037046"/>
    </source>
</evidence>
<organism evidence="9 10">
    <name type="scientific">Roseovarius tolerans</name>
    <dbReference type="NCBI Taxonomy" id="74031"/>
    <lineage>
        <taxon>Bacteria</taxon>
        <taxon>Pseudomonadati</taxon>
        <taxon>Pseudomonadota</taxon>
        <taxon>Alphaproteobacteria</taxon>
        <taxon>Rhodobacterales</taxon>
        <taxon>Roseobacteraceae</taxon>
        <taxon>Roseovarius</taxon>
    </lineage>
</organism>
<dbReference type="PIRSF" id="PIRSF006066">
    <property type="entry name" value="HI0050"/>
    <property type="match status" value="1"/>
</dbReference>
<accession>A0A0L6CXU6</accession>
<dbReference type="PANTHER" id="PTHR33362:SF3">
    <property type="entry name" value="SIALIC ACID TRAP TRANSPORTER PERMEASE PROTEIN SIAT"/>
    <property type="match status" value="1"/>
</dbReference>
<feature type="transmembrane region" description="Helical" evidence="7">
    <location>
        <begin position="46"/>
        <end position="68"/>
    </location>
</feature>
<feature type="transmembrane region" description="Helical" evidence="7">
    <location>
        <begin position="357"/>
        <end position="383"/>
    </location>
</feature>
<comment type="caution">
    <text evidence="7">Lacks conserved residue(s) required for the propagation of feature annotation.</text>
</comment>
<feature type="transmembrane region" description="Helical" evidence="7">
    <location>
        <begin position="311"/>
        <end position="329"/>
    </location>
</feature>
<dbReference type="Proteomes" id="UP000037046">
    <property type="component" value="Unassembled WGS sequence"/>
</dbReference>
<comment type="subunit">
    <text evidence="7">The complex comprises the extracytoplasmic solute receptor protein and the two transmembrane proteins.</text>
</comment>
<protein>
    <recommendedName>
        <fullName evidence="7">TRAP transporter large permease protein</fullName>
    </recommendedName>
</protein>
<dbReference type="RefSeq" id="WP_050661784.1">
    <property type="nucleotide sequence ID" value="NZ_CP118494.1"/>
</dbReference>
<feature type="domain" description="TRAP C4-dicarboxylate transport system permease DctM subunit" evidence="8">
    <location>
        <begin position="8"/>
        <end position="415"/>
    </location>
</feature>
<keyword evidence="5 7" id="KW-1133">Transmembrane helix</keyword>
<dbReference type="InterPro" id="IPR004681">
    <property type="entry name" value="TRAP_DctM"/>
</dbReference>
<dbReference type="Pfam" id="PF06808">
    <property type="entry name" value="DctM"/>
    <property type="match status" value="1"/>
</dbReference>
<keyword evidence="2" id="KW-1003">Cell membrane</keyword>
<evidence type="ECO:0000313" key="9">
    <source>
        <dbReference type="EMBL" id="KNX42541.1"/>
    </source>
</evidence>
<feature type="transmembrane region" description="Helical" evidence="7">
    <location>
        <begin position="166"/>
        <end position="194"/>
    </location>
</feature>
<comment type="caution">
    <text evidence="9">The sequence shown here is derived from an EMBL/GenBank/DDBJ whole genome shotgun (WGS) entry which is preliminary data.</text>
</comment>
<comment type="subcellular location">
    <subcellularLocation>
        <location evidence="1 7">Cell inner membrane</location>
        <topology evidence="1 7">Multi-pass membrane protein</topology>
    </subcellularLocation>
</comment>
<dbReference type="PANTHER" id="PTHR33362">
    <property type="entry name" value="SIALIC ACID TRAP TRANSPORTER PERMEASE PROTEIN SIAT-RELATED"/>
    <property type="match status" value="1"/>
</dbReference>
<dbReference type="GO" id="GO:0005886">
    <property type="term" value="C:plasma membrane"/>
    <property type="evidence" value="ECO:0007669"/>
    <property type="project" value="UniProtKB-SubCell"/>
</dbReference>
<evidence type="ECO:0000259" key="8">
    <source>
        <dbReference type="Pfam" id="PF06808"/>
    </source>
</evidence>
<sequence length="428" mass="44336">MNLALALSLAIFFLAGVPIAVAIGLASVLGIEAHGRLPLLLVAQRMFTGIDSFPLMAIPLFILAGNLMSAGGISHRLVELAKSIVGGIQGGLAASCVLTCMMFASVSGSSVATTFAIGAILIPAMVKHGYPKPLAASVQASSAELGVLIPPSIPLILYGVSTDTSIGQLFIAGIGPGVLVAGALMALVLILCRVRGIGLEDGRNRPRLGPALKSALPALIVPLVILGGIYSGIFTPTEASAAAVAAAVIVGMAFYRELRFADLPAILKKTVLATSAIMLIISAAALFSFLITRSGLPNEIAAWFKDVFESRIAFLLVVNLMLLVIGMFIETSAAILVLAPILTPIAISYGVDPVHFGLVIVVNLALGMITPPLGVNLFAACSVADLPVERIIPQLAWFVLTVFGALMIITYVPAITLWPVELVFGGTR</sequence>
<evidence type="ECO:0000256" key="6">
    <source>
        <dbReference type="ARBA" id="ARBA00023136"/>
    </source>
</evidence>
<feature type="transmembrane region" description="Helical" evidence="7">
    <location>
        <begin position="270"/>
        <end position="291"/>
    </location>
</feature>
<feature type="transmembrane region" description="Helical" evidence="7">
    <location>
        <begin position="334"/>
        <end position="351"/>
    </location>
</feature>
<dbReference type="NCBIfam" id="TIGR00786">
    <property type="entry name" value="dctM"/>
    <property type="match status" value="1"/>
</dbReference>
<reference evidence="10" key="1">
    <citation type="submission" date="2015-07" db="EMBL/GenBank/DDBJ databases">
        <title>Draft Genome Sequence of Roseovarius tolerans EL-164, a producer of N-Acylated Alanine Methyl Esters (NAMEs).</title>
        <authorList>
            <person name="Voget S."/>
            <person name="Bruns H."/>
            <person name="Wagner-Doebler I."/>
            <person name="Schulz S."/>
            <person name="Daniel R."/>
        </authorList>
    </citation>
    <scope>NUCLEOTIDE SEQUENCE [LARGE SCALE GENOMIC DNA]</scope>
    <source>
        <strain evidence="10">EL-164</strain>
    </source>
</reference>
<dbReference type="InterPro" id="IPR010656">
    <property type="entry name" value="DctM"/>
</dbReference>
<evidence type="ECO:0000256" key="3">
    <source>
        <dbReference type="ARBA" id="ARBA00022519"/>
    </source>
</evidence>
<keyword evidence="10" id="KW-1185">Reference proteome</keyword>
<feature type="transmembrane region" description="Helical" evidence="7">
    <location>
        <begin position="239"/>
        <end position="258"/>
    </location>
</feature>
<name>A0A0L6CXU6_9RHOB</name>
<proteinExistence type="inferred from homology"/>
<dbReference type="AlphaFoldDB" id="A0A0L6CXU6"/>
<evidence type="ECO:0000256" key="5">
    <source>
        <dbReference type="ARBA" id="ARBA00022989"/>
    </source>
</evidence>
<evidence type="ECO:0000256" key="7">
    <source>
        <dbReference type="RuleBase" id="RU369079"/>
    </source>
</evidence>
<keyword evidence="6 7" id="KW-0472">Membrane</keyword>
<dbReference type="STRING" id="74031.SAMN04488077_101218"/>
<evidence type="ECO:0000256" key="4">
    <source>
        <dbReference type="ARBA" id="ARBA00022692"/>
    </source>
</evidence>
<feature type="transmembrane region" description="Helical" evidence="7">
    <location>
        <begin position="215"/>
        <end position="233"/>
    </location>
</feature>
<dbReference type="GO" id="GO:0022857">
    <property type="term" value="F:transmembrane transporter activity"/>
    <property type="evidence" value="ECO:0007669"/>
    <property type="project" value="UniProtKB-UniRule"/>
</dbReference>
<keyword evidence="7" id="KW-0813">Transport</keyword>
<feature type="transmembrane region" description="Helical" evidence="7">
    <location>
        <begin position="110"/>
        <end position="130"/>
    </location>
</feature>
<keyword evidence="4 7" id="KW-0812">Transmembrane</keyword>
<dbReference type="EMBL" id="LGVV01000007">
    <property type="protein sequence ID" value="KNX42541.1"/>
    <property type="molecule type" value="Genomic_DNA"/>
</dbReference>
<comment type="function">
    <text evidence="7">Part of the tripartite ATP-independent periplasmic (TRAP) transport system.</text>
</comment>
<dbReference type="PATRIC" id="fig|74031.6.peg.865"/>
<evidence type="ECO:0000256" key="2">
    <source>
        <dbReference type="ARBA" id="ARBA00022475"/>
    </source>
</evidence>
<comment type="similarity">
    <text evidence="7">Belongs to the TRAP transporter large permease family.</text>
</comment>
<evidence type="ECO:0000256" key="1">
    <source>
        <dbReference type="ARBA" id="ARBA00004429"/>
    </source>
</evidence>
<keyword evidence="3 7" id="KW-0997">Cell inner membrane</keyword>
<dbReference type="OrthoDB" id="9790209at2"/>